<sequence>MMAAFSSINIIIFLIIIISTVYTLPIDKLRDNQIKQKSISRSLSSTSLNNITMEQRMLTDTMNELEWLLHQLIDLLTDMVDGIENDQLLLQDNNFRKILIQVIKRIDFILQHFENSIDPTLLLNNNIQNELNRLDCIRIRLANYLSQSRRFDDSKCYPLILSTTTKPSSSSTSTNNDEIIPVLTQIVSLLVQISQQLYHIENDLHGNRIGMANLSSTTTTTESTIANNRRSTIAEIDWDRLFNQTRITSMPDYGTTFDFDHAINGDNQSMTTGNWSDLISQIMNGMSTTTTMSTMSNMVTSSTTTTTKMGAMTTNWEDMMNEMIRDFNQQQQQIMNVSGSNTNSAHNNNRPNNIDMNVDECISNILGIIDAIQNQTQTTTTISII</sequence>
<dbReference type="InParanoid" id="A0A6P6Y702"/>
<dbReference type="OMA" id="HIENDLH"/>
<reference evidence="2" key="1">
    <citation type="submission" date="2025-08" db="UniProtKB">
        <authorList>
            <consortium name="RefSeq"/>
        </authorList>
    </citation>
    <scope>IDENTIFICATION</scope>
    <source>
        <strain evidence="2">Airmid</strain>
    </source>
</reference>
<evidence type="ECO:0000313" key="2">
    <source>
        <dbReference type="RefSeq" id="XP_027201198.1"/>
    </source>
</evidence>
<name>A0A6P6Y702_DERPT</name>
<gene>
    <name evidence="2" type="primary">LOC113795206</name>
</gene>
<dbReference type="Proteomes" id="UP000515146">
    <property type="component" value="Unplaced"/>
</dbReference>
<dbReference type="RefSeq" id="XP_027201198.1">
    <property type="nucleotide sequence ID" value="XM_027345397.1"/>
</dbReference>
<accession>A0A6P6Y702</accession>
<protein>
    <submittedName>
        <fullName evidence="2">Uncharacterized protein LOC113795206</fullName>
    </submittedName>
</protein>
<proteinExistence type="predicted"/>
<keyword evidence="1" id="KW-1185">Reference proteome</keyword>
<organism evidence="1 2">
    <name type="scientific">Dermatophagoides pteronyssinus</name>
    <name type="common">European house dust mite</name>
    <dbReference type="NCBI Taxonomy" id="6956"/>
    <lineage>
        <taxon>Eukaryota</taxon>
        <taxon>Metazoa</taxon>
        <taxon>Ecdysozoa</taxon>
        <taxon>Arthropoda</taxon>
        <taxon>Chelicerata</taxon>
        <taxon>Arachnida</taxon>
        <taxon>Acari</taxon>
        <taxon>Acariformes</taxon>
        <taxon>Sarcoptiformes</taxon>
        <taxon>Astigmata</taxon>
        <taxon>Psoroptidia</taxon>
        <taxon>Analgoidea</taxon>
        <taxon>Pyroglyphidae</taxon>
        <taxon>Dermatophagoidinae</taxon>
        <taxon>Dermatophagoides</taxon>
    </lineage>
</organism>
<dbReference type="KEGG" id="dpte:113795206"/>
<dbReference type="OrthoDB" id="6516224at2759"/>
<dbReference type="AlphaFoldDB" id="A0A6P6Y702"/>
<evidence type="ECO:0000313" key="1">
    <source>
        <dbReference type="Proteomes" id="UP000515146"/>
    </source>
</evidence>